<name>A0A382VWH9_9ZZZZ</name>
<evidence type="ECO:0000313" key="1">
    <source>
        <dbReference type="EMBL" id="SVD50218.1"/>
    </source>
</evidence>
<organism evidence="1">
    <name type="scientific">marine metagenome</name>
    <dbReference type="NCBI Taxonomy" id="408172"/>
    <lineage>
        <taxon>unclassified sequences</taxon>
        <taxon>metagenomes</taxon>
        <taxon>ecological metagenomes</taxon>
    </lineage>
</organism>
<protein>
    <submittedName>
        <fullName evidence="1">Uncharacterized protein</fullName>
    </submittedName>
</protein>
<reference evidence="1" key="1">
    <citation type="submission" date="2018-05" db="EMBL/GenBank/DDBJ databases">
        <authorList>
            <person name="Lanie J.A."/>
            <person name="Ng W.-L."/>
            <person name="Kazmierczak K.M."/>
            <person name="Andrzejewski T.M."/>
            <person name="Davidsen T.M."/>
            <person name="Wayne K.J."/>
            <person name="Tettelin H."/>
            <person name="Glass J.I."/>
            <person name="Rusch D."/>
            <person name="Podicherti R."/>
            <person name="Tsui H.-C.T."/>
            <person name="Winkler M.E."/>
        </authorList>
    </citation>
    <scope>NUCLEOTIDE SEQUENCE</scope>
</reference>
<dbReference type="EMBL" id="UINC01154760">
    <property type="protein sequence ID" value="SVD50218.1"/>
    <property type="molecule type" value="Genomic_DNA"/>
</dbReference>
<sequence length="28" mass="3264">MLINQLTVVLRKKSILNKVITKKTRLVI</sequence>
<proteinExistence type="predicted"/>
<gene>
    <name evidence="1" type="ORF">METZ01_LOCUS403072</name>
</gene>
<accession>A0A382VWH9</accession>
<dbReference type="AlphaFoldDB" id="A0A382VWH9"/>